<sequence length="252" mass="28516">MTLNRPTMNAVARDQFNVQLLTSPRPRPRTPSTSDDEYEDTSSTLLKAAHRLRKGHKTPLSANFRNMKFEDLYLMGSPFPSPDTTAEDYNWGDDSNDLRVTRSMYSARVMSSPIQMDFTALLYEGPAAHETWSQDFNSYAKARHPNVLQLFGVIDQGPIPALIFFSDLIPLGLFIHQCSPIALCYLQLRWIIDRGQAFRYLNRPVLDEELWMQTQSGLLCAGPIASCKHGILNFLQSITATKAPLFIISKDI</sequence>
<organism evidence="2 3">
    <name type="scientific">Gymnopus androsaceus JB14</name>
    <dbReference type="NCBI Taxonomy" id="1447944"/>
    <lineage>
        <taxon>Eukaryota</taxon>
        <taxon>Fungi</taxon>
        <taxon>Dikarya</taxon>
        <taxon>Basidiomycota</taxon>
        <taxon>Agaricomycotina</taxon>
        <taxon>Agaricomycetes</taxon>
        <taxon>Agaricomycetidae</taxon>
        <taxon>Agaricales</taxon>
        <taxon>Marasmiineae</taxon>
        <taxon>Omphalotaceae</taxon>
        <taxon>Gymnopus</taxon>
    </lineage>
</organism>
<dbReference type="Proteomes" id="UP000799118">
    <property type="component" value="Unassembled WGS sequence"/>
</dbReference>
<accession>A0A6A4IM33</accession>
<reference evidence="2" key="1">
    <citation type="journal article" date="2019" name="Environ. Microbiol.">
        <title>Fungal ecological strategies reflected in gene transcription - a case study of two litter decomposers.</title>
        <authorList>
            <person name="Barbi F."/>
            <person name="Kohler A."/>
            <person name="Barry K."/>
            <person name="Baskaran P."/>
            <person name="Daum C."/>
            <person name="Fauchery L."/>
            <person name="Ihrmark K."/>
            <person name="Kuo A."/>
            <person name="LaButti K."/>
            <person name="Lipzen A."/>
            <person name="Morin E."/>
            <person name="Grigoriev I.V."/>
            <person name="Henrissat B."/>
            <person name="Lindahl B."/>
            <person name="Martin F."/>
        </authorList>
    </citation>
    <scope>NUCLEOTIDE SEQUENCE</scope>
    <source>
        <strain evidence="2">JB14</strain>
    </source>
</reference>
<evidence type="ECO:0000313" key="2">
    <source>
        <dbReference type="EMBL" id="KAE9409524.1"/>
    </source>
</evidence>
<evidence type="ECO:0000256" key="1">
    <source>
        <dbReference type="SAM" id="MobiDB-lite"/>
    </source>
</evidence>
<dbReference type="AlphaFoldDB" id="A0A6A4IM33"/>
<gene>
    <name evidence="2" type="ORF">BT96DRAFT_527373</name>
</gene>
<protein>
    <submittedName>
        <fullName evidence="2">Uncharacterized protein</fullName>
    </submittedName>
</protein>
<keyword evidence="3" id="KW-1185">Reference proteome</keyword>
<evidence type="ECO:0000313" key="3">
    <source>
        <dbReference type="Proteomes" id="UP000799118"/>
    </source>
</evidence>
<dbReference type="OrthoDB" id="3005282at2759"/>
<proteinExistence type="predicted"/>
<name>A0A6A4IM33_9AGAR</name>
<dbReference type="EMBL" id="ML769387">
    <property type="protein sequence ID" value="KAE9409524.1"/>
    <property type="molecule type" value="Genomic_DNA"/>
</dbReference>
<feature type="region of interest" description="Disordered" evidence="1">
    <location>
        <begin position="22"/>
        <end position="42"/>
    </location>
</feature>